<dbReference type="Proteomes" id="UP000654947">
    <property type="component" value="Unassembled WGS sequence"/>
</dbReference>
<evidence type="ECO:0000313" key="4">
    <source>
        <dbReference type="EMBL" id="GHD30256.1"/>
    </source>
</evidence>
<dbReference type="EMBL" id="BMXL01000018">
    <property type="protein sequence ID" value="GHD30256.1"/>
    <property type="molecule type" value="Genomic_DNA"/>
</dbReference>
<proteinExistence type="predicted"/>
<sequence>MSRESKQSPAKGKKNAKSAERNGAGKAGAGVGAARSPGGSKTGPVSRSTGRTRQRVRPMLTSRAAILAVVVCGIALTLAYPLREYVAQRAHVAQLQEEREQMEGSIAHLEERAEELSEDEYVEREARTRLHYQYPEETAYIVVRPEDESDAEEEDESEEPWFSALWDSVEEADDPHSGHDR</sequence>
<gene>
    <name evidence="4" type="ORF">GCM10007147_31860</name>
</gene>
<evidence type="ECO:0008006" key="6">
    <source>
        <dbReference type="Google" id="ProtNLM"/>
    </source>
</evidence>
<keyword evidence="3" id="KW-0472">Membrane</keyword>
<keyword evidence="3" id="KW-0812">Transmembrane</keyword>
<name>A0A918XFL3_9ACTN</name>
<evidence type="ECO:0000256" key="2">
    <source>
        <dbReference type="SAM" id="MobiDB-lite"/>
    </source>
</evidence>
<feature type="compositionally biased region" description="Acidic residues" evidence="2">
    <location>
        <begin position="147"/>
        <end position="159"/>
    </location>
</feature>
<reference evidence="4 5" key="1">
    <citation type="journal article" date="2014" name="Int. J. Syst. Evol. Microbiol.">
        <title>Complete genome sequence of Corynebacterium casei LMG S-19264T (=DSM 44701T), isolated from a smear-ripened cheese.</title>
        <authorList>
            <consortium name="US DOE Joint Genome Institute (JGI-PGF)"/>
            <person name="Walter F."/>
            <person name="Albersmeier A."/>
            <person name="Kalinowski J."/>
            <person name="Ruckert C."/>
        </authorList>
    </citation>
    <scope>NUCLEOTIDE SEQUENCE [LARGE SCALE GENOMIC DNA]</scope>
    <source>
        <strain evidence="4 5">KCTC 19473</strain>
    </source>
</reference>
<keyword evidence="3" id="KW-1133">Transmembrane helix</keyword>
<feature type="region of interest" description="Disordered" evidence="2">
    <location>
        <begin position="1"/>
        <end position="57"/>
    </location>
</feature>
<dbReference type="InterPro" id="IPR007060">
    <property type="entry name" value="FtsL/DivIC"/>
</dbReference>
<feature type="region of interest" description="Disordered" evidence="2">
    <location>
        <begin position="144"/>
        <end position="181"/>
    </location>
</feature>
<feature type="coiled-coil region" evidence="1">
    <location>
        <begin position="92"/>
        <end position="119"/>
    </location>
</feature>
<dbReference type="AlphaFoldDB" id="A0A918XFL3"/>
<dbReference type="Pfam" id="PF04977">
    <property type="entry name" value="DivIC"/>
    <property type="match status" value="1"/>
</dbReference>
<evidence type="ECO:0000256" key="1">
    <source>
        <dbReference type="SAM" id="Coils"/>
    </source>
</evidence>
<feature type="transmembrane region" description="Helical" evidence="3">
    <location>
        <begin position="60"/>
        <end position="82"/>
    </location>
</feature>
<evidence type="ECO:0000256" key="3">
    <source>
        <dbReference type="SAM" id="Phobius"/>
    </source>
</evidence>
<dbReference type="RefSeq" id="WP_230480148.1">
    <property type="nucleotide sequence ID" value="NZ_BMXL01000018.1"/>
</dbReference>
<evidence type="ECO:0000313" key="5">
    <source>
        <dbReference type="Proteomes" id="UP000654947"/>
    </source>
</evidence>
<protein>
    <recommendedName>
        <fullName evidence="6">Septum formation initiator family protein</fullName>
    </recommendedName>
</protein>
<comment type="caution">
    <text evidence="4">The sequence shown here is derived from an EMBL/GenBank/DDBJ whole genome shotgun (WGS) entry which is preliminary data.</text>
</comment>
<keyword evidence="1" id="KW-0175">Coiled coil</keyword>
<accession>A0A918XFL3</accession>
<keyword evidence="5" id="KW-1185">Reference proteome</keyword>
<organism evidence="4 5">
    <name type="scientific">Nocardiopsis kunsanensis</name>
    <dbReference type="NCBI Taxonomy" id="141693"/>
    <lineage>
        <taxon>Bacteria</taxon>
        <taxon>Bacillati</taxon>
        <taxon>Actinomycetota</taxon>
        <taxon>Actinomycetes</taxon>
        <taxon>Streptosporangiales</taxon>
        <taxon>Nocardiopsidaceae</taxon>
        <taxon>Nocardiopsis</taxon>
    </lineage>
</organism>